<keyword evidence="3" id="KW-1185">Reference proteome</keyword>
<feature type="region of interest" description="Disordered" evidence="1">
    <location>
        <begin position="74"/>
        <end position="105"/>
    </location>
</feature>
<dbReference type="Proteomes" id="UP000807769">
    <property type="component" value="Unassembled WGS sequence"/>
</dbReference>
<dbReference type="RefSeq" id="XP_041190522.1">
    <property type="nucleotide sequence ID" value="XM_041336333.1"/>
</dbReference>
<gene>
    <name evidence="2" type="ORF">BJ212DRAFT_1372520</name>
</gene>
<name>A0A9P7E6P2_9AGAM</name>
<evidence type="ECO:0000313" key="2">
    <source>
        <dbReference type="EMBL" id="KAG1812240.1"/>
    </source>
</evidence>
<organism evidence="2 3">
    <name type="scientific">Suillus subaureus</name>
    <dbReference type="NCBI Taxonomy" id="48587"/>
    <lineage>
        <taxon>Eukaryota</taxon>
        <taxon>Fungi</taxon>
        <taxon>Dikarya</taxon>
        <taxon>Basidiomycota</taxon>
        <taxon>Agaricomycotina</taxon>
        <taxon>Agaricomycetes</taxon>
        <taxon>Agaricomycetidae</taxon>
        <taxon>Boletales</taxon>
        <taxon>Suillineae</taxon>
        <taxon>Suillaceae</taxon>
        <taxon>Suillus</taxon>
    </lineage>
</organism>
<feature type="non-terminal residue" evidence="2">
    <location>
        <position position="326"/>
    </location>
</feature>
<sequence length="326" mass="36401">MNSFKKLFQTSHDDKTPSLKHSKSMTFGLSSKGSIRDPRTDPVKPAYRGKNPFKTSDIVYIEQAPGILDIHHCAMFPNPPPPPPRPPRSALRTTSLNSKNSRPQLSLQNCNTSYQHVAGRQRTIQRSPSVACFSRPTATAYPSLARKQRHEASDDQAVANVLQTTDGLVPVVGSSRQAERARVKLNAGRSYTLAPVPPAPPVPTAHSPRPPISRSAHSSRTNLRQVPPHLAIPHIAASDHGQSYWPHNNYREFLEEQDPNVISTMISHYPVAPCYDPSQEQLQPIRYDMEDPSHFRKTLSYFIHMAVAQGRPLDARVDGPYHRIID</sequence>
<proteinExistence type="predicted"/>
<dbReference type="AlphaFoldDB" id="A0A9P7E6P2"/>
<evidence type="ECO:0000313" key="3">
    <source>
        <dbReference type="Proteomes" id="UP000807769"/>
    </source>
</evidence>
<feature type="compositionally biased region" description="Polar residues" evidence="1">
    <location>
        <begin position="24"/>
        <end position="33"/>
    </location>
</feature>
<dbReference type="GeneID" id="64630350"/>
<feature type="compositionally biased region" description="Pro residues" evidence="1">
    <location>
        <begin position="195"/>
        <end position="211"/>
    </location>
</feature>
<dbReference type="EMBL" id="JABBWG010000027">
    <property type="protein sequence ID" value="KAG1812240.1"/>
    <property type="molecule type" value="Genomic_DNA"/>
</dbReference>
<evidence type="ECO:0000256" key="1">
    <source>
        <dbReference type="SAM" id="MobiDB-lite"/>
    </source>
</evidence>
<feature type="region of interest" description="Disordered" evidence="1">
    <location>
        <begin position="192"/>
        <end position="218"/>
    </location>
</feature>
<accession>A0A9P7E6P2</accession>
<dbReference type="OrthoDB" id="2681072at2759"/>
<feature type="non-terminal residue" evidence="2">
    <location>
        <position position="1"/>
    </location>
</feature>
<comment type="caution">
    <text evidence="2">The sequence shown here is derived from an EMBL/GenBank/DDBJ whole genome shotgun (WGS) entry which is preliminary data.</text>
</comment>
<reference evidence="2" key="1">
    <citation type="journal article" date="2020" name="New Phytol.">
        <title>Comparative genomics reveals dynamic genome evolution in host specialist ectomycorrhizal fungi.</title>
        <authorList>
            <person name="Lofgren L.A."/>
            <person name="Nguyen N.H."/>
            <person name="Vilgalys R."/>
            <person name="Ruytinx J."/>
            <person name="Liao H.L."/>
            <person name="Branco S."/>
            <person name="Kuo A."/>
            <person name="LaButti K."/>
            <person name="Lipzen A."/>
            <person name="Andreopoulos W."/>
            <person name="Pangilinan J."/>
            <person name="Riley R."/>
            <person name="Hundley H."/>
            <person name="Na H."/>
            <person name="Barry K."/>
            <person name="Grigoriev I.V."/>
            <person name="Stajich J.E."/>
            <person name="Kennedy P.G."/>
        </authorList>
    </citation>
    <scope>NUCLEOTIDE SEQUENCE</scope>
    <source>
        <strain evidence="2">MN1</strain>
    </source>
</reference>
<feature type="compositionally biased region" description="Pro residues" evidence="1">
    <location>
        <begin position="77"/>
        <end position="87"/>
    </location>
</feature>
<protein>
    <submittedName>
        <fullName evidence="2">Uncharacterized protein</fullName>
    </submittedName>
</protein>
<feature type="region of interest" description="Disordered" evidence="1">
    <location>
        <begin position="1"/>
        <end position="49"/>
    </location>
</feature>
<feature type="compositionally biased region" description="Polar residues" evidence="1">
    <location>
        <begin position="91"/>
        <end position="105"/>
    </location>
</feature>